<evidence type="ECO:0000256" key="5">
    <source>
        <dbReference type="ARBA" id="ARBA00024867"/>
    </source>
</evidence>
<evidence type="ECO:0000313" key="13">
    <source>
        <dbReference type="Proteomes" id="UP000596035"/>
    </source>
</evidence>
<proteinExistence type="predicted"/>
<comment type="function">
    <text evidence="6">Required for high-level post-exponential phase expression of a series of secreted proteins.</text>
</comment>
<dbReference type="PROSITE" id="PS50930">
    <property type="entry name" value="HTH_LYTTR"/>
    <property type="match status" value="1"/>
</dbReference>
<dbReference type="InterPro" id="IPR007492">
    <property type="entry name" value="LytTR_DNA-bd_dom"/>
</dbReference>
<keyword evidence="2" id="KW-0963">Cytoplasm</keyword>
<evidence type="ECO:0000256" key="7">
    <source>
        <dbReference type="PROSITE-ProRule" id="PRU00169"/>
    </source>
</evidence>
<dbReference type="Proteomes" id="UP000196710">
    <property type="component" value="Chromosome"/>
</dbReference>
<dbReference type="Gene3D" id="3.40.50.2300">
    <property type="match status" value="1"/>
</dbReference>
<sequence>MTKIAIVDDNEVILNEVEDLTKKYMETASHSFQIKAYTKSLALISSIIDGDRFDIYVLDVDMPGSNGMDVAEVIRKVQPLAIIIFLTSYLEYATKGYTVKALRYILKNRMAEDLPEALETALTSLAKADKLCFLVSHYSNVTRVPYNDIIYVRKSYRSLQIVTTEQGSLSDNRGIKELFESINDPRFVFTDRSCFINLDFARAIDGNWMVMKNRERLPISRPMMPKVKEAIMRLWGGK</sequence>
<feature type="domain" description="HTH LytTR-type" evidence="9">
    <location>
        <begin position="133"/>
        <end position="233"/>
    </location>
</feature>
<name>A0A1Z2XRN0_9FIRM</name>
<organism evidence="11 13">
    <name type="scientific">Acutalibacter muris</name>
    <dbReference type="NCBI Taxonomy" id="1796620"/>
    <lineage>
        <taxon>Bacteria</taxon>
        <taxon>Bacillati</taxon>
        <taxon>Bacillota</taxon>
        <taxon>Clostridia</taxon>
        <taxon>Eubacteriales</taxon>
        <taxon>Acutalibacteraceae</taxon>
        <taxon>Acutalibacter</taxon>
    </lineage>
</organism>
<feature type="modified residue" description="4-aspartylphosphate" evidence="7">
    <location>
        <position position="59"/>
    </location>
</feature>
<evidence type="ECO:0000256" key="2">
    <source>
        <dbReference type="ARBA" id="ARBA00022490"/>
    </source>
</evidence>
<feature type="domain" description="Response regulatory" evidence="8">
    <location>
        <begin position="3"/>
        <end position="122"/>
    </location>
</feature>
<evidence type="ECO:0000256" key="6">
    <source>
        <dbReference type="ARBA" id="ARBA00037164"/>
    </source>
</evidence>
<keyword evidence="10" id="KW-0238">DNA-binding</keyword>
<keyword evidence="3" id="KW-0902">Two-component regulatory system</keyword>
<accession>A0A1Z2XRN0</accession>
<dbReference type="Pfam" id="PF00072">
    <property type="entry name" value="Response_reg"/>
    <property type="match status" value="1"/>
</dbReference>
<evidence type="ECO:0000313" key="10">
    <source>
        <dbReference type="EMBL" id="ASB41122.1"/>
    </source>
</evidence>
<keyword evidence="4" id="KW-0010">Activator</keyword>
<dbReference type="InterPro" id="IPR001789">
    <property type="entry name" value="Sig_transdc_resp-reg_receiver"/>
</dbReference>
<evidence type="ECO:0000256" key="1">
    <source>
        <dbReference type="ARBA" id="ARBA00018672"/>
    </source>
</evidence>
<dbReference type="AlphaFoldDB" id="A0A1Z2XRN0"/>
<evidence type="ECO:0000256" key="3">
    <source>
        <dbReference type="ARBA" id="ARBA00023012"/>
    </source>
</evidence>
<dbReference type="GO" id="GO:0003677">
    <property type="term" value="F:DNA binding"/>
    <property type="evidence" value="ECO:0007669"/>
    <property type="project" value="UniProtKB-KW"/>
</dbReference>
<dbReference type="SMART" id="SM00850">
    <property type="entry name" value="LytTR"/>
    <property type="match status" value="1"/>
</dbReference>
<dbReference type="SMART" id="SM00448">
    <property type="entry name" value="REC"/>
    <property type="match status" value="1"/>
</dbReference>
<gene>
    <name evidence="10" type="ORF">ADH66_10930</name>
    <name evidence="11" type="ORF">I5Q82_01240</name>
</gene>
<evidence type="ECO:0000313" key="11">
    <source>
        <dbReference type="EMBL" id="QQR30395.1"/>
    </source>
</evidence>
<protein>
    <recommendedName>
        <fullName evidence="1">Stage 0 sporulation protein A homolog</fullName>
    </recommendedName>
</protein>
<dbReference type="Gene3D" id="2.40.50.1020">
    <property type="entry name" value="LytTr DNA-binding domain"/>
    <property type="match status" value="1"/>
</dbReference>
<dbReference type="Proteomes" id="UP000596035">
    <property type="component" value="Chromosome"/>
</dbReference>
<evidence type="ECO:0000259" key="9">
    <source>
        <dbReference type="PROSITE" id="PS50930"/>
    </source>
</evidence>
<dbReference type="Pfam" id="PF04397">
    <property type="entry name" value="LytTR"/>
    <property type="match status" value="1"/>
</dbReference>
<evidence type="ECO:0000313" key="12">
    <source>
        <dbReference type="Proteomes" id="UP000196710"/>
    </source>
</evidence>
<dbReference type="InterPro" id="IPR011006">
    <property type="entry name" value="CheY-like_superfamily"/>
</dbReference>
<reference evidence="12" key="2">
    <citation type="submission" date="2017-05" db="EMBL/GenBank/DDBJ databases">
        <title>Improved OligoMM genomes.</title>
        <authorList>
            <person name="Garzetti D."/>
        </authorList>
    </citation>
    <scope>NUCLEOTIDE SEQUENCE [LARGE SCALE GENOMIC DNA]</scope>
    <source>
        <strain evidence="12">KB18</strain>
    </source>
</reference>
<dbReference type="PANTHER" id="PTHR37299">
    <property type="entry name" value="TRANSCRIPTIONAL REGULATOR-RELATED"/>
    <property type="match status" value="1"/>
</dbReference>
<dbReference type="PANTHER" id="PTHR37299:SF3">
    <property type="entry name" value="STAGE 0 SPORULATION PROTEIN A HOMOLOG"/>
    <property type="match status" value="1"/>
</dbReference>
<dbReference type="KEGG" id="amur:ADH66_10930"/>
<reference evidence="10" key="1">
    <citation type="journal article" date="2017" name="Genome Announc.">
        <title>High-Quality Whole-Genome Sequences of the Oligo-Mouse-Microbiota Bacterial Community.</title>
        <authorList>
            <person name="Garzetti D."/>
            <person name="Brugiroux S."/>
            <person name="Bunk B."/>
            <person name="Pukall R."/>
            <person name="McCoy K.D."/>
            <person name="Macpherson A.J."/>
            <person name="Stecher B."/>
        </authorList>
    </citation>
    <scope>NUCLEOTIDE SEQUENCE</scope>
    <source>
        <strain evidence="10">KB18</strain>
    </source>
</reference>
<dbReference type="SUPFAM" id="SSF52172">
    <property type="entry name" value="CheY-like"/>
    <property type="match status" value="1"/>
</dbReference>
<dbReference type="EMBL" id="CP021422">
    <property type="protein sequence ID" value="ASB41122.1"/>
    <property type="molecule type" value="Genomic_DNA"/>
</dbReference>
<dbReference type="RefSeq" id="WP_066540936.1">
    <property type="nucleotide sequence ID" value="NZ_CP021422.1"/>
</dbReference>
<evidence type="ECO:0000256" key="4">
    <source>
        <dbReference type="ARBA" id="ARBA00023159"/>
    </source>
</evidence>
<dbReference type="InterPro" id="IPR046947">
    <property type="entry name" value="LytR-like"/>
</dbReference>
<dbReference type="PROSITE" id="PS50110">
    <property type="entry name" value="RESPONSE_REGULATORY"/>
    <property type="match status" value="1"/>
</dbReference>
<keyword evidence="7" id="KW-0597">Phosphoprotein</keyword>
<evidence type="ECO:0000259" key="8">
    <source>
        <dbReference type="PROSITE" id="PS50110"/>
    </source>
</evidence>
<comment type="function">
    <text evidence="5">May play the central regulatory role in sporulation. It may be an element of the effector pathway responsible for the activation of sporulation genes in response to nutritional stress. Spo0A may act in concert with spo0H (a sigma factor) to control the expression of some genes that are critical to the sporulation process.</text>
</comment>
<dbReference type="EMBL" id="CP065321">
    <property type="protein sequence ID" value="QQR30395.1"/>
    <property type="molecule type" value="Genomic_DNA"/>
</dbReference>
<dbReference type="GO" id="GO:0000156">
    <property type="term" value="F:phosphorelay response regulator activity"/>
    <property type="evidence" value="ECO:0007669"/>
    <property type="project" value="InterPro"/>
</dbReference>
<keyword evidence="12" id="KW-1185">Reference proteome</keyword>
<reference evidence="11 13" key="3">
    <citation type="submission" date="2020-11" db="EMBL/GenBank/DDBJ databases">
        <title>Closed and high quality bacterial genomes of the OMM12 community.</title>
        <authorList>
            <person name="Marbouty M."/>
            <person name="Lamy-Besnier Q."/>
            <person name="Debarbieux L."/>
            <person name="Koszul R."/>
        </authorList>
    </citation>
    <scope>NUCLEOTIDE SEQUENCE [LARGE SCALE GENOMIC DNA]</scope>
    <source>
        <strain evidence="11 13">KB18</strain>
    </source>
</reference>